<organism evidence="3 4">
    <name type="scientific">Frondihabitans peucedani</name>
    <dbReference type="NCBI Taxonomy" id="598626"/>
    <lineage>
        <taxon>Bacteria</taxon>
        <taxon>Bacillati</taxon>
        <taxon>Actinomycetota</taxon>
        <taxon>Actinomycetes</taxon>
        <taxon>Micrococcales</taxon>
        <taxon>Microbacteriaceae</taxon>
        <taxon>Frondihabitans</taxon>
    </lineage>
</organism>
<dbReference type="CDD" id="cd03673">
    <property type="entry name" value="NUDIX_Ap6A_hydrolase"/>
    <property type="match status" value="1"/>
</dbReference>
<dbReference type="SUPFAM" id="SSF53254">
    <property type="entry name" value="Phosphoglycerate mutase-like"/>
    <property type="match status" value="1"/>
</dbReference>
<dbReference type="InterPro" id="IPR051325">
    <property type="entry name" value="Nudix_hydrolase_domain"/>
</dbReference>
<dbReference type="SUPFAM" id="SSF55811">
    <property type="entry name" value="Nudix"/>
    <property type="match status" value="1"/>
</dbReference>
<dbReference type="Pfam" id="PF00293">
    <property type="entry name" value="NUDIX"/>
    <property type="match status" value="1"/>
</dbReference>
<dbReference type="PROSITE" id="PS00893">
    <property type="entry name" value="NUDIX_BOX"/>
    <property type="match status" value="1"/>
</dbReference>
<dbReference type="SMART" id="SM00855">
    <property type="entry name" value="PGAM"/>
    <property type="match status" value="1"/>
</dbReference>
<dbReference type="InterPro" id="IPR020084">
    <property type="entry name" value="NUDIX_hydrolase_CS"/>
</dbReference>
<evidence type="ECO:0000256" key="1">
    <source>
        <dbReference type="ARBA" id="ARBA00022801"/>
    </source>
</evidence>
<dbReference type="InterPro" id="IPR029033">
    <property type="entry name" value="His_PPase_superfam"/>
</dbReference>
<dbReference type="Gene3D" id="3.90.79.10">
    <property type="entry name" value="Nucleoside Triphosphate Pyrophosphohydrolase"/>
    <property type="match status" value="1"/>
</dbReference>
<dbReference type="GO" id="GO:0016787">
    <property type="term" value="F:hydrolase activity"/>
    <property type="evidence" value="ECO:0007669"/>
    <property type="project" value="UniProtKB-KW"/>
</dbReference>
<sequence length="321" mass="34725">MTAKRPQTTTVRASTVVAAGAVCWRLVEGRVRVLLIHREYNHDVSLPKGKVDPGEATPQTAVREVFEETGYRITLGAPLGTAEYLLPGGRDKVVHYWAAEVTDEAFAEAGSFKPNSEVQAIEWVPVAKARDQLTYERDAEVLDRFADRVAADQTRTFALVALRHAKALAPSEWQGVDATRPLQPAGRKQAKTIAPGIAAWHPERIIASTAARCLATVEPLSLASHVGVKQTDAISQDAFEAGTEDVASVVKKRLKKRVNAVLCSHGPVLPAIIREISAQTKGGHRLDLRRYSDLGTAEYTVLHIARADGTLVAVETHGPAA</sequence>
<proteinExistence type="predicted"/>
<gene>
    <name evidence="3" type="ORF">GCM10022256_21490</name>
</gene>
<dbReference type="PROSITE" id="PS51462">
    <property type="entry name" value="NUDIX"/>
    <property type="match status" value="1"/>
</dbReference>
<comment type="caution">
    <text evidence="3">The sequence shown here is derived from an EMBL/GenBank/DDBJ whole genome shotgun (WGS) entry which is preliminary data.</text>
</comment>
<keyword evidence="4" id="KW-1185">Reference proteome</keyword>
<dbReference type="InterPro" id="IPR015797">
    <property type="entry name" value="NUDIX_hydrolase-like_dom_sf"/>
</dbReference>
<evidence type="ECO:0000313" key="4">
    <source>
        <dbReference type="Proteomes" id="UP001501594"/>
    </source>
</evidence>
<protein>
    <submittedName>
        <fullName evidence="3">NUDIX hydrolase</fullName>
    </submittedName>
</protein>
<dbReference type="PANTHER" id="PTHR21340">
    <property type="entry name" value="DIADENOSINE 5,5-P1,P4-TETRAPHOSPHATE PYROPHOSPHOHYDROLASE MUTT"/>
    <property type="match status" value="1"/>
</dbReference>
<dbReference type="Proteomes" id="UP001501594">
    <property type="component" value="Unassembled WGS sequence"/>
</dbReference>
<dbReference type="InterPro" id="IPR000086">
    <property type="entry name" value="NUDIX_hydrolase_dom"/>
</dbReference>
<dbReference type="Gene3D" id="3.40.50.1240">
    <property type="entry name" value="Phosphoglycerate mutase-like"/>
    <property type="match status" value="1"/>
</dbReference>
<dbReference type="Pfam" id="PF00300">
    <property type="entry name" value="His_Phos_1"/>
    <property type="match status" value="1"/>
</dbReference>
<dbReference type="EMBL" id="BAABAU010000001">
    <property type="protein sequence ID" value="GAA4266537.1"/>
    <property type="molecule type" value="Genomic_DNA"/>
</dbReference>
<reference evidence="4" key="1">
    <citation type="journal article" date="2019" name="Int. J. Syst. Evol. Microbiol.">
        <title>The Global Catalogue of Microorganisms (GCM) 10K type strain sequencing project: providing services to taxonomists for standard genome sequencing and annotation.</title>
        <authorList>
            <consortium name="The Broad Institute Genomics Platform"/>
            <consortium name="The Broad Institute Genome Sequencing Center for Infectious Disease"/>
            <person name="Wu L."/>
            <person name="Ma J."/>
        </authorList>
    </citation>
    <scope>NUCLEOTIDE SEQUENCE [LARGE SCALE GENOMIC DNA]</scope>
    <source>
        <strain evidence="4">JCM 17442</strain>
    </source>
</reference>
<dbReference type="InterPro" id="IPR013078">
    <property type="entry name" value="His_Pase_superF_clade-1"/>
</dbReference>
<evidence type="ECO:0000259" key="2">
    <source>
        <dbReference type="PROSITE" id="PS51462"/>
    </source>
</evidence>
<keyword evidence="1 3" id="KW-0378">Hydrolase</keyword>
<evidence type="ECO:0000313" key="3">
    <source>
        <dbReference type="EMBL" id="GAA4266537.1"/>
    </source>
</evidence>
<dbReference type="CDD" id="cd07067">
    <property type="entry name" value="HP_PGM_like"/>
    <property type="match status" value="1"/>
</dbReference>
<name>A0ABP8E304_9MICO</name>
<feature type="domain" description="Nudix hydrolase" evidence="2">
    <location>
        <begin position="16"/>
        <end position="147"/>
    </location>
</feature>
<accession>A0ABP8E304</accession>
<dbReference type="PANTHER" id="PTHR21340:SF0">
    <property type="entry name" value="BIS(5'-NUCLEOSYL)-TETRAPHOSPHATASE [ASYMMETRICAL]"/>
    <property type="match status" value="1"/>
</dbReference>